<evidence type="ECO:0000313" key="3">
    <source>
        <dbReference type="EMBL" id="TRM64207.1"/>
    </source>
</evidence>
<evidence type="ECO:0000313" key="4">
    <source>
        <dbReference type="Proteomes" id="UP000320762"/>
    </source>
</evidence>
<gene>
    <name evidence="3" type="ORF">BD626DRAFT_491093</name>
</gene>
<dbReference type="InterPro" id="IPR011008">
    <property type="entry name" value="Dimeric_a/b-barrel"/>
</dbReference>
<dbReference type="EMBL" id="VDMD01000007">
    <property type="protein sequence ID" value="TRM64207.1"/>
    <property type="molecule type" value="Genomic_DNA"/>
</dbReference>
<comment type="similarity">
    <text evidence="1">Belongs to the tpcK family.</text>
</comment>
<organism evidence="3 4">
    <name type="scientific">Schizophyllum amplum</name>
    <dbReference type="NCBI Taxonomy" id="97359"/>
    <lineage>
        <taxon>Eukaryota</taxon>
        <taxon>Fungi</taxon>
        <taxon>Dikarya</taxon>
        <taxon>Basidiomycota</taxon>
        <taxon>Agaricomycotina</taxon>
        <taxon>Agaricomycetes</taxon>
        <taxon>Agaricomycetidae</taxon>
        <taxon>Agaricales</taxon>
        <taxon>Schizophyllaceae</taxon>
        <taxon>Schizophyllum</taxon>
    </lineage>
</organism>
<dbReference type="SUPFAM" id="SSF54909">
    <property type="entry name" value="Dimeric alpha+beta barrel"/>
    <property type="match status" value="1"/>
</dbReference>
<dbReference type="GO" id="GO:0016491">
    <property type="term" value="F:oxidoreductase activity"/>
    <property type="evidence" value="ECO:0007669"/>
    <property type="project" value="InterPro"/>
</dbReference>
<keyword evidence="4" id="KW-1185">Reference proteome</keyword>
<sequence length="141" mass="16351">MTGTDAPGSLRKDRVRFAILVKRRKDMSYEEFADYWLNHHAKVFMGTRIVHKSLLRYEQMHTSAQTAKAWNELNGIPITEYDGIAMFEADSFQDIQDMWASDEYKAIIAPDELKFADLENSQVIPLQFWVGFDHTKCSAKL</sequence>
<proteinExistence type="inferred from homology"/>
<protein>
    <submittedName>
        <fullName evidence="3">EthD domain-containing protein</fullName>
    </submittedName>
</protein>
<dbReference type="AlphaFoldDB" id="A0A550CHC7"/>
<dbReference type="STRING" id="97359.A0A550CHC7"/>
<dbReference type="Gene3D" id="3.30.70.100">
    <property type="match status" value="1"/>
</dbReference>
<comment type="caution">
    <text evidence="3">The sequence shown here is derived from an EMBL/GenBank/DDBJ whole genome shotgun (WGS) entry which is preliminary data.</text>
</comment>
<accession>A0A550CHC7</accession>
<reference evidence="3 4" key="1">
    <citation type="journal article" date="2019" name="New Phytol.">
        <title>Comparative genomics reveals unique wood-decay strategies and fruiting body development in the Schizophyllaceae.</title>
        <authorList>
            <person name="Almasi E."/>
            <person name="Sahu N."/>
            <person name="Krizsan K."/>
            <person name="Balint B."/>
            <person name="Kovacs G.M."/>
            <person name="Kiss B."/>
            <person name="Cseklye J."/>
            <person name="Drula E."/>
            <person name="Henrissat B."/>
            <person name="Nagy I."/>
            <person name="Chovatia M."/>
            <person name="Adam C."/>
            <person name="LaButti K."/>
            <person name="Lipzen A."/>
            <person name="Riley R."/>
            <person name="Grigoriev I.V."/>
            <person name="Nagy L.G."/>
        </authorList>
    </citation>
    <scope>NUCLEOTIDE SEQUENCE [LARGE SCALE GENOMIC DNA]</scope>
    <source>
        <strain evidence="3 4">NL-1724</strain>
    </source>
</reference>
<dbReference type="InterPro" id="IPR009799">
    <property type="entry name" value="EthD_dom"/>
</dbReference>
<evidence type="ECO:0000259" key="2">
    <source>
        <dbReference type="Pfam" id="PF07110"/>
    </source>
</evidence>
<dbReference type="OrthoDB" id="3183782at2759"/>
<feature type="domain" description="EthD" evidence="2">
    <location>
        <begin position="25"/>
        <end position="118"/>
    </location>
</feature>
<evidence type="ECO:0000256" key="1">
    <source>
        <dbReference type="ARBA" id="ARBA00005986"/>
    </source>
</evidence>
<dbReference type="Pfam" id="PF07110">
    <property type="entry name" value="EthD"/>
    <property type="match status" value="1"/>
</dbReference>
<dbReference type="Proteomes" id="UP000320762">
    <property type="component" value="Unassembled WGS sequence"/>
</dbReference>
<name>A0A550CHC7_9AGAR</name>